<dbReference type="Proteomes" id="UP000184035">
    <property type="component" value="Unassembled WGS sequence"/>
</dbReference>
<feature type="chain" id="PRO_5012318887" evidence="4">
    <location>
        <begin position="28"/>
        <end position="221"/>
    </location>
</feature>
<feature type="compositionally biased region" description="Basic and acidic residues" evidence="3">
    <location>
        <begin position="165"/>
        <end position="175"/>
    </location>
</feature>
<feature type="domain" description="NEAT" evidence="5">
    <location>
        <begin position="50"/>
        <end position="176"/>
    </location>
</feature>
<dbReference type="RefSeq" id="WP_072896931.1">
    <property type="nucleotide sequence ID" value="NZ_FQVM01000022.1"/>
</dbReference>
<evidence type="ECO:0000256" key="2">
    <source>
        <dbReference type="ARBA" id="ARBA00022729"/>
    </source>
</evidence>
<dbReference type="GO" id="GO:0030313">
    <property type="term" value="C:cell envelope"/>
    <property type="evidence" value="ECO:0007669"/>
    <property type="project" value="UniProtKB-SubCell"/>
</dbReference>
<evidence type="ECO:0000256" key="3">
    <source>
        <dbReference type="SAM" id="MobiDB-lite"/>
    </source>
</evidence>
<feature type="signal peptide" evidence="4">
    <location>
        <begin position="1"/>
        <end position="27"/>
    </location>
</feature>
<dbReference type="SMART" id="SM00725">
    <property type="entry name" value="NEAT"/>
    <property type="match status" value="1"/>
</dbReference>
<evidence type="ECO:0000256" key="1">
    <source>
        <dbReference type="ARBA" id="ARBA00004196"/>
    </source>
</evidence>
<feature type="region of interest" description="Disordered" evidence="3">
    <location>
        <begin position="165"/>
        <end position="194"/>
    </location>
</feature>
<evidence type="ECO:0000256" key="4">
    <source>
        <dbReference type="SAM" id="SignalP"/>
    </source>
</evidence>
<sequence length="221" mass="24270">MKKGFLSGLAAAALLGAIIIPSTNALAKNLDNISNIKIESTKLLAENDVLKDGKYTESIQVLKEKDNDLSMAGQYIGQKIDLDVKDGTIYGSVHITRLDWMKNIQIFIDNEEVSYDTKKENEEAGILTFKMPNPKTQMVFKMNVVPMGDARVAFRVVPQNDIEAVGKEKSERKSDTTNSNSKAKKEGELPKTGFPITQGHLPALGAISGVLGLAFWNKKDK</sequence>
<name>A0A1M4XZ35_9CLOT</name>
<proteinExistence type="predicted"/>
<evidence type="ECO:0000313" key="7">
    <source>
        <dbReference type="Proteomes" id="UP000184035"/>
    </source>
</evidence>
<dbReference type="InterPro" id="IPR037250">
    <property type="entry name" value="NEAT_dom_sf"/>
</dbReference>
<keyword evidence="2 4" id="KW-0732">Signal</keyword>
<dbReference type="PROSITE" id="PS50978">
    <property type="entry name" value="NEAT"/>
    <property type="match status" value="1"/>
</dbReference>
<dbReference type="STRING" id="1533.SAMN05443638_12215"/>
<dbReference type="Pfam" id="PF05031">
    <property type="entry name" value="NEAT"/>
    <property type="match status" value="1"/>
</dbReference>
<organism evidence="6 7">
    <name type="scientific">Clostridium fallax</name>
    <dbReference type="NCBI Taxonomy" id="1533"/>
    <lineage>
        <taxon>Bacteria</taxon>
        <taxon>Bacillati</taxon>
        <taxon>Bacillota</taxon>
        <taxon>Clostridia</taxon>
        <taxon>Eubacteriales</taxon>
        <taxon>Clostridiaceae</taxon>
        <taxon>Clostridium</taxon>
    </lineage>
</organism>
<reference evidence="6 7" key="1">
    <citation type="submission" date="2016-11" db="EMBL/GenBank/DDBJ databases">
        <authorList>
            <person name="Jaros S."/>
            <person name="Januszkiewicz K."/>
            <person name="Wedrychowicz H."/>
        </authorList>
    </citation>
    <scope>NUCLEOTIDE SEQUENCE [LARGE SCALE GENOMIC DNA]</scope>
    <source>
        <strain evidence="6 7">DSM 2631</strain>
    </source>
</reference>
<keyword evidence="7" id="KW-1185">Reference proteome</keyword>
<evidence type="ECO:0000313" key="6">
    <source>
        <dbReference type="EMBL" id="SHE98502.1"/>
    </source>
</evidence>
<comment type="subcellular location">
    <subcellularLocation>
        <location evidence="1">Cell envelope</location>
    </subcellularLocation>
</comment>
<accession>A0A1M4XZ35</accession>
<dbReference type="SUPFAM" id="SSF158911">
    <property type="entry name" value="NEAT domain-like"/>
    <property type="match status" value="1"/>
</dbReference>
<dbReference type="Gene3D" id="2.60.40.1850">
    <property type="match status" value="1"/>
</dbReference>
<protein>
    <submittedName>
        <fullName evidence="6">LPXTG-motif cell wall anchor domain-containing protein</fullName>
    </submittedName>
</protein>
<dbReference type="NCBIfam" id="TIGR01167">
    <property type="entry name" value="LPXTG_anchor"/>
    <property type="match status" value="1"/>
</dbReference>
<gene>
    <name evidence="6" type="ORF">SAMN05443638_12215</name>
</gene>
<dbReference type="AlphaFoldDB" id="A0A1M4XZ35"/>
<dbReference type="InterPro" id="IPR006635">
    <property type="entry name" value="NEAT_dom"/>
</dbReference>
<dbReference type="OrthoDB" id="1929775at2"/>
<dbReference type="EMBL" id="FQVM01000022">
    <property type="protein sequence ID" value="SHE98502.1"/>
    <property type="molecule type" value="Genomic_DNA"/>
</dbReference>
<dbReference type="CDD" id="cd06920">
    <property type="entry name" value="NEAT"/>
    <property type="match status" value="1"/>
</dbReference>
<evidence type="ECO:0000259" key="5">
    <source>
        <dbReference type="PROSITE" id="PS50978"/>
    </source>
</evidence>